<proteinExistence type="predicted"/>
<comment type="caution">
    <text evidence="2">The sequence shown here is derived from an EMBL/GenBank/DDBJ whole genome shotgun (WGS) entry which is preliminary data.</text>
</comment>
<protein>
    <submittedName>
        <fullName evidence="2">Uncharacterized protein</fullName>
    </submittedName>
</protein>
<evidence type="ECO:0000256" key="1">
    <source>
        <dbReference type="SAM" id="SignalP"/>
    </source>
</evidence>
<dbReference type="RefSeq" id="WP_202244336.1">
    <property type="nucleotide sequence ID" value="NZ_JAESIY010000005.1"/>
</dbReference>
<evidence type="ECO:0000313" key="2">
    <source>
        <dbReference type="EMBL" id="MBL3656547.1"/>
    </source>
</evidence>
<dbReference type="Proteomes" id="UP000659388">
    <property type="component" value="Unassembled WGS sequence"/>
</dbReference>
<reference evidence="2" key="1">
    <citation type="submission" date="2021-01" db="EMBL/GenBank/DDBJ databases">
        <title>Fulvivirga kasyanovii gen. nov., sp nov., a novel member of the phylum Bacteroidetes isolated from seawater in a mussel farm.</title>
        <authorList>
            <person name="Zhao L.-H."/>
            <person name="Wang Z.-J."/>
        </authorList>
    </citation>
    <scope>NUCLEOTIDE SEQUENCE</scope>
    <source>
        <strain evidence="2">2943</strain>
    </source>
</reference>
<gene>
    <name evidence="2" type="ORF">JL102_10420</name>
</gene>
<dbReference type="EMBL" id="JAESIY010000005">
    <property type="protein sequence ID" value="MBL3656547.1"/>
    <property type="molecule type" value="Genomic_DNA"/>
</dbReference>
<evidence type="ECO:0000313" key="3">
    <source>
        <dbReference type="Proteomes" id="UP000659388"/>
    </source>
</evidence>
<organism evidence="2 3">
    <name type="scientific">Fulvivirga sediminis</name>
    <dbReference type="NCBI Taxonomy" id="2803949"/>
    <lineage>
        <taxon>Bacteria</taxon>
        <taxon>Pseudomonadati</taxon>
        <taxon>Bacteroidota</taxon>
        <taxon>Cytophagia</taxon>
        <taxon>Cytophagales</taxon>
        <taxon>Fulvivirgaceae</taxon>
        <taxon>Fulvivirga</taxon>
    </lineage>
</organism>
<dbReference type="AlphaFoldDB" id="A0A937K1D6"/>
<sequence length="57" mass="6248">MKNRRRLALALSLSVGALLTVASAGRGRNTLPTRSSDLKSSQRKIADINDDIEAYYI</sequence>
<feature type="chain" id="PRO_5036859802" evidence="1">
    <location>
        <begin position="25"/>
        <end position="57"/>
    </location>
</feature>
<name>A0A937K1D6_9BACT</name>
<keyword evidence="1" id="KW-0732">Signal</keyword>
<feature type="signal peptide" evidence="1">
    <location>
        <begin position="1"/>
        <end position="24"/>
    </location>
</feature>
<accession>A0A937K1D6</accession>
<keyword evidence="3" id="KW-1185">Reference proteome</keyword>